<evidence type="ECO:0000256" key="1">
    <source>
        <dbReference type="SAM" id="Phobius"/>
    </source>
</evidence>
<feature type="transmembrane region" description="Helical" evidence="1">
    <location>
        <begin position="94"/>
        <end position="115"/>
    </location>
</feature>
<reference evidence="2" key="1">
    <citation type="submission" date="2020-09" db="EMBL/GenBank/DDBJ databases">
        <title>A novel bacterium of genus Bacillus, isolated from South China Sea.</title>
        <authorList>
            <person name="Huang H."/>
            <person name="Mo K."/>
            <person name="Hu Y."/>
        </authorList>
    </citation>
    <scope>NUCLEOTIDE SEQUENCE</scope>
    <source>
        <strain evidence="2">IB182487</strain>
    </source>
</reference>
<evidence type="ECO:0000313" key="3">
    <source>
        <dbReference type="Proteomes" id="UP000626844"/>
    </source>
</evidence>
<feature type="transmembrane region" description="Helical" evidence="1">
    <location>
        <begin position="121"/>
        <end position="140"/>
    </location>
</feature>
<sequence length="152" mass="17610">MVIVGILLMILIGVCILWKINKLKKLEIAAIWLLIPIIIHDVAVVTSNLKIIEIAKNTEMYLSFVMIQILLLPLLLILFFNTYIDIRSVPIRTIISLCLVGILLLVEYTFEWAGIITYKNVNLWASFVFWLLTVFVLSMFQQFFLTSLYKEV</sequence>
<name>A0A926NHK5_9BACI</name>
<dbReference type="EMBL" id="JACXAI010000011">
    <property type="protein sequence ID" value="MBD1380713.1"/>
    <property type="molecule type" value="Genomic_DNA"/>
</dbReference>
<gene>
    <name evidence="2" type="ORF">IC621_10775</name>
</gene>
<dbReference type="AlphaFoldDB" id="A0A926NHK5"/>
<feature type="transmembrane region" description="Helical" evidence="1">
    <location>
        <begin position="61"/>
        <end position="82"/>
    </location>
</feature>
<organism evidence="2 3">
    <name type="scientific">Metabacillus arenae</name>
    <dbReference type="NCBI Taxonomy" id="2771434"/>
    <lineage>
        <taxon>Bacteria</taxon>
        <taxon>Bacillati</taxon>
        <taxon>Bacillota</taxon>
        <taxon>Bacilli</taxon>
        <taxon>Bacillales</taxon>
        <taxon>Bacillaceae</taxon>
        <taxon>Metabacillus</taxon>
    </lineage>
</organism>
<comment type="caution">
    <text evidence="2">The sequence shown here is derived from an EMBL/GenBank/DDBJ whole genome shotgun (WGS) entry which is preliminary data.</text>
</comment>
<feature type="transmembrane region" description="Helical" evidence="1">
    <location>
        <begin position="28"/>
        <end position="49"/>
    </location>
</feature>
<dbReference type="RefSeq" id="WP_191158304.1">
    <property type="nucleotide sequence ID" value="NZ_JACXAI010000011.1"/>
</dbReference>
<keyword evidence="1" id="KW-1133">Transmembrane helix</keyword>
<keyword evidence="3" id="KW-1185">Reference proteome</keyword>
<dbReference type="Proteomes" id="UP000626844">
    <property type="component" value="Unassembled WGS sequence"/>
</dbReference>
<protein>
    <submittedName>
        <fullName evidence="2">Uncharacterized protein</fullName>
    </submittedName>
</protein>
<keyword evidence="1" id="KW-0472">Membrane</keyword>
<proteinExistence type="predicted"/>
<keyword evidence="1" id="KW-0812">Transmembrane</keyword>
<accession>A0A926NHK5</accession>
<evidence type="ECO:0000313" key="2">
    <source>
        <dbReference type="EMBL" id="MBD1380713.1"/>
    </source>
</evidence>
<feature type="transmembrane region" description="Helical" evidence="1">
    <location>
        <begin position="6"/>
        <end position="21"/>
    </location>
</feature>